<dbReference type="AlphaFoldDB" id="A0A510IAE3"/>
<dbReference type="InterPro" id="IPR008752">
    <property type="entry name" value="Peptidase_M11"/>
</dbReference>
<evidence type="ECO:0000259" key="4">
    <source>
        <dbReference type="Pfam" id="PF10633"/>
    </source>
</evidence>
<gene>
    <name evidence="5" type="ORF">VroAM7_33870</name>
</gene>
<protein>
    <recommendedName>
        <fullName evidence="7">Peptidase M11 gametolysin</fullName>
    </recommendedName>
</protein>
<dbReference type="Pfam" id="PF05548">
    <property type="entry name" value="Peptidase_M11"/>
    <property type="match status" value="1"/>
</dbReference>
<feature type="signal peptide" evidence="2">
    <location>
        <begin position="1"/>
        <end position="41"/>
    </location>
</feature>
<dbReference type="InterPro" id="IPR018905">
    <property type="entry name" value="A-galactase_NEW3"/>
</dbReference>
<accession>A0A510IAE3</accession>
<dbReference type="Gene3D" id="3.40.390.10">
    <property type="entry name" value="Collagenase (Catalytic Domain)"/>
    <property type="match status" value="1"/>
</dbReference>
<dbReference type="Pfam" id="PF17963">
    <property type="entry name" value="Big_9"/>
    <property type="match status" value="1"/>
</dbReference>
<dbReference type="GO" id="GO:0008237">
    <property type="term" value="F:metallopeptidase activity"/>
    <property type="evidence" value="ECO:0007669"/>
    <property type="project" value="InterPro"/>
</dbReference>
<dbReference type="Pfam" id="PF10633">
    <property type="entry name" value="NPCBM_assoc"/>
    <property type="match status" value="1"/>
</dbReference>
<evidence type="ECO:0000256" key="2">
    <source>
        <dbReference type="SAM" id="SignalP"/>
    </source>
</evidence>
<proteinExistence type="predicted"/>
<name>A0A510IAE3_9VIBR</name>
<dbReference type="SUPFAM" id="SSF55486">
    <property type="entry name" value="Metalloproteases ('zincins'), catalytic domain"/>
    <property type="match status" value="1"/>
</dbReference>
<dbReference type="EMBL" id="AP019799">
    <property type="protein sequence ID" value="BBL90734.1"/>
    <property type="molecule type" value="Genomic_DNA"/>
</dbReference>
<feature type="chain" id="PRO_5021982383" description="Peptidase M11 gametolysin" evidence="2">
    <location>
        <begin position="42"/>
        <end position="613"/>
    </location>
</feature>
<feature type="domain" description="Peptidase M11 gametolysin" evidence="3">
    <location>
        <begin position="111"/>
        <end position="241"/>
    </location>
</feature>
<evidence type="ECO:0008006" key="7">
    <source>
        <dbReference type="Google" id="ProtNLM"/>
    </source>
</evidence>
<dbReference type="Proteomes" id="UP000315115">
    <property type="component" value="Chromosome 2"/>
</dbReference>
<dbReference type="InterPro" id="IPR024079">
    <property type="entry name" value="MetalloPept_cat_dom_sf"/>
</dbReference>
<evidence type="ECO:0000259" key="3">
    <source>
        <dbReference type="Pfam" id="PF05548"/>
    </source>
</evidence>
<keyword evidence="2" id="KW-0732">Signal</keyword>
<sequence length="613" mass="65510">MNLFNSTNVLSFVSGLALRAKGKVAVSVAALLTISAFSAFAGDVLPTKGEQKTLVLLVNFQENPNDQPISIAQAESLVFGEINNFYRDASFEQTWLTGEVAGWFTLPLSNQVCDFTAVQNAADDKAVAAGVPLANYDRIIYLMTKTACGVAGSATLQGIPSRAHINGDFSATNITHELGHNFGLHHSRALDCGDETLGGQCEIREYGDTYDVMGGPDIGYFNTFQREQLGWLDGQHSSKTIEVTQDGNYSIANYEVQSDQPITLKVPRGLDSTTGMRRWFYIEYRQSVGFDDFLDGRSYSFYRGDVTDGIIIRSATDGDARSSSLLHFKTDSEYKAVFGRNDWFDPAMPVGGTYTDPDSGVTMTLNSAANGMAEVNIHFGNPGNGGDDKVCTTHMPILKATATTDSSVYAGESVQYKVIVTNQDSADCANTTFSVSATVPSGWQATNGQVTLAPGASGQVLLTVASASNATAKDYSIGMTALHSQDSSASATGAVTYTVIEEVGTIPELSAVNDSVVLTQKQPVTIDVLANDVIDEETKASMVSYTSPSKGRVELLSDGTFRYTPEKRFKNTDSFSYTISDGQSSSTAWVSITLQESSDGGGNGSKPGKGNNK</sequence>
<dbReference type="Gene3D" id="2.60.40.3440">
    <property type="match status" value="1"/>
</dbReference>
<reference evidence="6" key="1">
    <citation type="submission" date="2019-07" db="EMBL/GenBank/DDBJ databases">
        <title>Complete Genome Sequences of Vibrion rotiferianus strain AM7.</title>
        <authorList>
            <person name="Miyazaki K."/>
            <person name="Wiseschart A."/>
            <person name="Pootanakit K."/>
            <person name="Ishimori K."/>
            <person name="Kitahara K."/>
        </authorList>
    </citation>
    <scope>NUCLEOTIDE SEQUENCE [LARGE SCALE GENOMIC DNA]</scope>
    <source>
        <strain evidence="6">AM7</strain>
    </source>
</reference>
<organism evidence="5 6">
    <name type="scientific">Vibrio rotiferianus</name>
    <dbReference type="NCBI Taxonomy" id="190895"/>
    <lineage>
        <taxon>Bacteria</taxon>
        <taxon>Pseudomonadati</taxon>
        <taxon>Pseudomonadota</taxon>
        <taxon>Gammaproteobacteria</taxon>
        <taxon>Vibrionales</taxon>
        <taxon>Vibrionaceae</taxon>
        <taxon>Vibrio</taxon>
    </lineage>
</organism>
<evidence type="ECO:0000313" key="5">
    <source>
        <dbReference type="EMBL" id="BBL90734.1"/>
    </source>
</evidence>
<feature type="region of interest" description="Disordered" evidence="1">
    <location>
        <begin position="593"/>
        <end position="613"/>
    </location>
</feature>
<feature type="domain" description="Alpha-galactosidase NEW3" evidence="4">
    <location>
        <begin position="410"/>
        <end position="481"/>
    </location>
</feature>
<dbReference type="RefSeq" id="WP_138955440.1">
    <property type="nucleotide sequence ID" value="NZ_AP019799.1"/>
</dbReference>
<evidence type="ECO:0000313" key="6">
    <source>
        <dbReference type="Proteomes" id="UP000315115"/>
    </source>
</evidence>
<evidence type="ECO:0000256" key="1">
    <source>
        <dbReference type="SAM" id="MobiDB-lite"/>
    </source>
</evidence>